<dbReference type="InterPro" id="IPR009057">
    <property type="entry name" value="Homeodomain-like_sf"/>
</dbReference>
<dbReference type="SUPFAM" id="SSF46689">
    <property type="entry name" value="Homeodomain-like"/>
    <property type="match status" value="1"/>
</dbReference>
<protein>
    <submittedName>
        <fullName evidence="2">Uncharacterized protein (DUF433 family)</fullName>
    </submittedName>
</protein>
<reference evidence="2 3" key="1">
    <citation type="submission" date="2020-08" db="EMBL/GenBank/DDBJ databases">
        <title>Sequencing the genomes of 1000 actinobacteria strains.</title>
        <authorList>
            <person name="Klenk H.-P."/>
        </authorList>
    </citation>
    <scope>NUCLEOTIDE SEQUENCE [LARGE SCALE GENOMIC DNA]</scope>
    <source>
        <strain evidence="2 3">DSM 44936</strain>
    </source>
</reference>
<comment type="caution">
    <text evidence="2">The sequence shown here is derived from an EMBL/GenBank/DDBJ whole genome shotgun (WGS) entry which is preliminary data.</text>
</comment>
<dbReference type="InterPro" id="IPR048708">
    <property type="entry name" value="VapB45-like_HTH"/>
</dbReference>
<dbReference type="AlphaFoldDB" id="A0A7X0M4D6"/>
<proteinExistence type="predicted"/>
<name>A0A7X0M4D6_9ACTN</name>
<dbReference type="RefSeq" id="WP_184978409.1">
    <property type="nucleotide sequence ID" value="NZ_BAAALO010000028.1"/>
</dbReference>
<keyword evidence="3" id="KW-1185">Reference proteome</keyword>
<organism evidence="2 3">
    <name type="scientific">Sphaerisporangium rubeum</name>
    <dbReference type="NCBI Taxonomy" id="321317"/>
    <lineage>
        <taxon>Bacteria</taxon>
        <taxon>Bacillati</taxon>
        <taxon>Actinomycetota</taxon>
        <taxon>Actinomycetes</taxon>
        <taxon>Streptosporangiales</taxon>
        <taxon>Streptosporangiaceae</taxon>
        <taxon>Sphaerisporangium</taxon>
    </lineage>
</organism>
<accession>A0A7X0M4D6</accession>
<evidence type="ECO:0000313" key="3">
    <source>
        <dbReference type="Proteomes" id="UP000555564"/>
    </source>
</evidence>
<dbReference type="InterPro" id="IPR007367">
    <property type="entry name" value="DUF433"/>
</dbReference>
<evidence type="ECO:0000313" key="2">
    <source>
        <dbReference type="EMBL" id="MBB6471155.1"/>
    </source>
</evidence>
<feature type="domain" description="Putative antitoxin VapB45-like DNA-binding HTH" evidence="1">
    <location>
        <begin position="10"/>
        <end position="82"/>
    </location>
</feature>
<dbReference type="Pfam" id="PF21321">
    <property type="entry name" value="HTH_66"/>
    <property type="match status" value="1"/>
</dbReference>
<dbReference type="Gene3D" id="1.10.10.10">
    <property type="entry name" value="Winged helix-like DNA-binding domain superfamily/Winged helix DNA-binding domain"/>
    <property type="match status" value="1"/>
</dbReference>
<gene>
    <name evidence="2" type="ORF">BJ992_000586</name>
</gene>
<dbReference type="Proteomes" id="UP000555564">
    <property type="component" value="Unassembled WGS sequence"/>
</dbReference>
<dbReference type="Pfam" id="PF04255">
    <property type="entry name" value="DUF433"/>
    <property type="match status" value="1"/>
</dbReference>
<dbReference type="InterPro" id="IPR036388">
    <property type="entry name" value="WH-like_DNA-bd_sf"/>
</dbReference>
<evidence type="ECO:0000259" key="1">
    <source>
        <dbReference type="Pfam" id="PF21321"/>
    </source>
</evidence>
<sequence length="221" mass="24455">MDDLRTSTGLLNQSDAARFLGIPQQTFHHWARGYQQGEPLLHVLPKQVERQASVPFAAMAEAHVLKALREAGVKPHKIRPALRKLQQEFGTEYVLLAPELATDGIDVLWDYSRTRAGAGLIEARTGQGVIREIVTDYLQYVIRDKDGFPAVLRLDRCLPSEVVVDPHKLFGQPYFAGTRTRVAEAAAMMKAEEKPEVIADELGITVADVRIAARVLLGHAA</sequence>
<dbReference type="EMBL" id="JACHIU010000001">
    <property type="protein sequence ID" value="MBB6471155.1"/>
    <property type="molecule type" value="Genomic_DNA"/>
</dbReference>